<feature type="transmembrane region" description="Helical" evidence="10">
    <location>
        <begin position="1837"/>
        <end position="1861"/>
    </location>
</feature>
<keyword evidence="9 10" id="KW-0472">Membrane</keyword>
<feature type="transmembrane region" description="Helical" evidence="10">
    <location>
        <begin position="1089"/>
        <end position="1112"/>
    </location>
</feature>
<dbReference type="InterPro" id="IPR027417">
    <property type="entry name" value="P-loop_NTPase"/>
</dbReference>
<feature type="transmembrane region" description="Helical" evidence="10">
    <location>
        <begin position="1124"/>
        <end position="1144"/>
    </location>
</feature>
<evidence type="ECO:0000256" key="6">
    <source>
        <dbReference type="ARBA" id="ARBA00022741"/>
    </source>
</evidence>
<feature type="transmembrane region" description="Helical" evidence="10">
    <location>
        <begin position="1052"/>
        <end position="1077"/>
    </location>
</feature>
<protein>
    <recommendedName>
        <fullName evidence="11">ABC transporter domain-containing protein</fullName>
    </recommendedName>
</protein>
<dbReference type="Pfam" id="PF00005">
    <property type="entry name" value="ABC_tran"/>
    <property type="match status" value="4"/>
</dbReference>
<feature type="transmembrane region" description="Helical" evidence="10">
    <location>
        <begin position="2599"/>
        <end position="2625"/>
    </location>
</feature>
<evidence type="ECO:0000256" key="7">
    <source>
        <dbReference type="ARBA" id="ARBA00022840"/>
    </source>
</evidence>
<dbReference type="PANTHER" id="PTHR19229">
    <property type="entry name" value="ATP-BINDING CASSETTE TRANSPORTER SUBFAMILY A ABCA"/>
    <property type="match status" value="1"/>
</dbReference>
<dbReference type="InterPro" id="IPR003593">
    <property type="entry name" value="AAA+_ATPase"/>
</dbReference>
<sequence>MANVLWLQFRALIWKNWIVLAKRPVISILRAFLLPVLYGAFLATAQVFLNRLNNYGLGSPVSIYSLQNQFDATTTLIWADGTNGSSNPTPQAIIDHITSNFTPHQLSAVRKLDNPADIPRTCPQNFNFFSECFAAIAFFDIPGSGSTGRTVNYTIYADAGLTSIDVEKHTSDFEKRIFPLQWSIDQAIIELQTGVQPQTPLEWPYSQETNEEQLTNIRLSYIRGIRDLVAIGLFIAFIGIAYQLPGSVAGERAMLITDHMRAMGLLDSARILSWHIGISLSYLPAWIIVALIWKFRIFEASNAGLIVILHLLLGLSLASWSFFVAAPFGKSPQLAAVVTTFLGIVFAILGVVIKSSRTGTLVIFSLLFPPSFYIFALRGIAGYENHQLPTNILKKDPDTGIVVLPLLIAAVIDVFLWPYLAVLWERRMYSIRVPSQKPKRRWFWQKSSLVDPVPQVPVGVAVSIRNLTKIYKTSRFSSKGDVTAVSNLSLDIPKTGIFVLLGSNGAGKSTSLSVIAGLSQLTSGSVTFEGGRYSPPRGTLGIVPQKNVLFPDLTCLQTLQVWKAVKWSENSEADEDLEQLLKDCDLEKKIHANAATMSGGQKRKLQLAIGLLGGSKIVLVDECTSGVDPLSRRALWKTLTAFRDDRSIVFTTHFLDEADLLADHIAILAAPGKVVASGSPVSLKRDLGEGYTIQVAFNSSVDQEKLDSSRLDELLGRIKELAPRTHVSVPSAFQLSYHLRSKDMDVIRQVLELIDQEKGTYGIVSYDILGTTIEDIFLDLMAKNDAALGETSEHSISAAEKPKPALELATGRPVSPFRQAFTIFHKRYLIARRSWLTPLLTILVAVCGACIPLALITGRQQSCVVRFRNATSIPLYLPGSVVSPIIPFTFGPSSRTVQNPPNIIETLGSSTELFRTTDVNSKQEFVDLFNRDYRNLSVGGLSFDFNTGETLIAWEASPPGLKGAALLNLASNILYNRALNATGNEDRTPTLIRANYAAFPPVAAGTLVSLRWMVFFGAVMAVYPAFYSLYVSKERRTSVQAMQLSNGLTDPIGMWLGHLMFDTISVVILSTIIAIIFATASNQFHGVGFLWLVLVLYGITGALFSYCVSLMVSSPLAAFATGAGYQFVIFILYLSSYLLILTYGKTTESSKLITIVHFTTSITAPVASVTRAGLVAVNLFGLSCSGNEVVTTASLGSIKRYGGPILYLIIYSIVLFVLLVWADSGSRTRRRPVRSGVSSGTGTAASSKEDVLAAAKAVASSDDLLRVLNVSKRYGDNQVVDDVSLGVGKDTVFALLGPNGAGKTTTFNIIRGDVLPDSGDVVINGTSVVSNPRLARSSLGVCPQFTAIDSQLTVREHLLIYGRLKGLAKGPELDESIEAIMQGTSLSMYADRLASKLSGGNQRKLALAIALIGNPSVILIDEFSTGIDPKMKRDMWQTLRRVAVGKAVVITTHSMEEASALANSVGILAKRVLAVGTTQSLSERYATYEVHFTCRTREEVVKARTLMTLIPGSRMADDVATRFEVPIDSSDGNSLGKLFNTLATRGEFTEYTVEKATLESVFLKVIRENNVREEDSDQTKRKQWWKSHWLLNVLRCLIFPVAFGLFLAYAQNFFASPTNYGVGTAIPLFAPQDHFDGSRPIIWMDQTDGSGFVKAEDIMKHVTSNFTTRQLQAVREVSSMDELTRACVTNFGGASNCYLAVTFEGIPRAPDQGLGNVNYTIRGDDGAYRIDVLKHTSGYETKVAPMQWAIDRAIIELTTGASLPTPVQQPFTFQTNSDTFDDRRLFYIGLMGSFGGIAFFVAFTGIIYQLSGSLALERSALITSHMQAMGALDSARIVSWHLSTCLLYIPTWLILAGLWHATLFHRAGAGVLILVHLLTGFNLASWSLFFSVPFSKSPQLAAAVTTLVALVLAVVPLVLFFEIGAVLPAVLTFFFPPMFYVFALKNMSSFEGSGVPTSFSEPDPIYFTQLSGMIIAAVFAMFFWPAMAVVFERVMYGVWNPTNSSFWKKKPSAPQPLTTGVSIRIENLRKVFKIRRFLRRSTRVEAIENLTIDIPTYGIYTLLGPNGAGKSTTLAVIAGLTQATEGTVTFEGDVSRPPHGTLGVVPQKNVLFAELTCLENLKIWNTIKSPDGTYSLEELEQLLADCDLHEKAHSRAGTLSGGQKRKLQLAIGLVGGSKIILVDECTSGVDPLSRRALWRTLSKYRNERTIILTTHFLDEADFLADRIAVLAAPGRLIAADSPVALKSSKGDGYSVHVQISPGFPQTPSKLLGLIRQILPSASHSIDAGRLIYHLHSKETSEVSKVLKLVETSKAELGITSYDAVGTSIEDIFLDLLEKEKEAAMDSAKPSNSSTLVQLQLSTGRAVSPLSQAMTVFYKRLLVFRRSWLGLLLALAVGISGAWWPIRFVTGSTVECGRVERGIDMDQAFWPPYFANSSVMVTPPSLVSVINATLPEVSINRFGDRDSPFNPYFPVPDIQTFKQNVGDTYYRGGLALDLERDDYFISWNIQWGSLDMFSLTSNTFFGRALNPTNATQVSRLVPSLSRLPTMNSESLETLQWLAIFGAAMSVFPAFFTLYVAKERFSSVQAMQLSNGLSNPLGLWLGHFLFDSMFSVIIATVIAIVYGTVRGDKFQGVGILWLIICLYGFAGTLLSYVAAIVIKSPVGAFSAVVISQFIIYLLYLVGYIVTLFSAPPSAITRTMNTIGFTMGFLAPINNLVRAALISVNQFGLLCDGDKLASGTGLVAITRYGGPILYLVVWICALLFALAQVDTGIVLTLSPKLQRKVPRSIDADTKSSRPSDVAEEAEHAVNDATHPLRVMGVSKAFGRNLVVDDVSFTIPSKSLFVMLGPNGAGKTTTFDMILANSFYLVNNRSTVFDKRNARASLGVCPQFTAMDSHLTVKEHLLVYGRLKGLRGQALADDVDNIMKATGLDSFADRLATKLSGGNQRKLSLAIAFIGNPSVVLIDEYSTGIDAKMKRELWEMLKHVAKDKSVFLTTHSMEEASYLATKVGIMSKRMLAIGTPQDLESRNASYEVHFSCHSRAGVTAMQTLMAKIPGARMVDDVATRFQVPIRTNDDIGSESSLTVAGLFDILASEKEMFAFTVGKSTLETAFIKIINDAANAEVGLELETSKRRKFLGLCW</sequence>
<feature type="transmembrane region" description="Helical" evidence="10">
    <location>
        <begin position="228"/>
        <end position="245"/>
    </location>
</feature>
<dbReference type="SMART" id="SM00382">
    <property type="entry name" value="AAA"/>
    <property type="match status" value="4"/>
</dbReference>
<feature type="transmembrane region" description="Helical" evidence="10">
    <location>
        <begin position="1010"/>
        <end position="1031"/>
    </location>
</feature>
<feature type="transmembrane region" description="Helical" evidence="10">
    <location>
        <begin position="2637"/>
        <end position="2660"/>
    </location>
</feature>
<feature type="transmembrane region" description="Helical" evidence="10">
    <location>
        <begin position="305"/>
        <end position="328"/>
    </location>
</feature>
<dbReference type="SUPFAM" id="SSF52540">
    <property type="entry name" value="P-loop containing nucleoside triphosphate hydrolases"/>
    <property type="match status" value="4"/>
</dbReference>
<feature type="domain" description="ABC transporter" evidence="11">
    <location>
        <begin position="2023"/>
        <end position="2257"/>
    </location>
</feature>
<dbReference type="PROSITE" id="PS00211">
    <property type="entry name" value="ABC_TRANSPORTER_1"/>
    <property type="match status" value="4"/>
</dbReference>
<dbReference type="Proteomes" id="UP000284842">
    <property type="component" value="Unassembled WGS sequence"/>
</dbReference>
<dbReference type="InterPro" id="IPR026082">
    <property type="entry name" value="ABCA"/>
</dbReference>
<organism evidence="12 13">
    <name type="scientific">Panaeolus cyanescens</name>
    <dbReference type="NCBI Taxonomy" id="181874"/>
    <lineage>
        <taxon>Eukaryota</taxon>
        <taxon>Fungi</taxon>
        <taxon>Dikarya</taxon>
        <taxon>Basidiomycota</taxon>
        <taxon>Agaricomycotina</taxon>
        <taxon>Agaricomycetes</taxon>
        <taxon>Agaricomycetidae</taxon>
        <taxon>Agaricales</taxon>
        <taxon>Agaricineae</taxon>
        <taxon>Galeropsidaceae</taxon>
        <taxon>Panaeolus</taxon>
    </lineage>
</organism>
<evidence type="ECO:0000256" key="9">
    <source>
        <dbReference type="ARBA" id="ARBA00023136"/>
    </source>
</evidence>
<dbReference type="InterPro" id="IPR013525">
    <property type="entry name" value="ABC2_TM"/>
</dbReference>
<evidence type="ECO:0000256" key="5">
    <source>
        <dbReference type="ARBA" id="ARBA00022737"/>
    </source>
</evidence>
<feature type="transmembrane region" description="Helical" evidence="10">
    <location>
        <begin position="2753"/>
        <end position="2778"/>
    </location>
</feature>
<feature type="transmembrane region" description="Helical" evidence="10">
    <location>
        <begin position="1589"/>
        <end position="1610"/>
    </location>
</feature>
<accession>A0A409YH72</accession>
<feature type="transmembrane region" description="Helical" evidence="10">
    <location>
        <begin position="360"/>
        <end position="381"/>
    </location>
</feature>
<dbReference type="InterPro" id="IPR017871">
    <property type="entry name" value="ABC_transporter-like_CS"/>
</dbReference>
<feature type="transmembrane region" description="Helical" evidence="10">
    <location>
        <begin position="401"/>
        <end position="422"/>
    </location>
</feature>
<feature type="transmembrane region" description="Helical" evidence="10">
    <location>
        <begin position="1867"/>
        <end position="1888"/>
    </location>
</feature>
<gene>
    <name evidence="12" type="ORF">CVT24_011703</name>
</gene>
<feature type="domain" description="ABC transporter" evidence="11">
    <location>
        <begin position="462"/>
        <end position="696"/>
    </location>
</feature>
<dbReference type="InParanoid" id="A0A409YH72"/>
<dbReference type="EMBL" id="NHTK01001173">
    <property type="protein sequence ID" value="PPR02359.1"/>
    <property type="molecule type" value="Genomic_DNA"/>
</dbReference>
<dbReference type="GO" id="GO:0140359">
    <property type="term" value="F:ABC-type transporter activity"/>
    <property type="evidence" value="ECO:0007669"/>
    <property type="project" value="InterPro"/>
</dbReference>
<keyword evidence="8 10" id="KW-1133">Transmembrane helix</keyword>
<feature type="transmembrane region" description="Helical" evidence="10">
    <location>
        <begin position="1925"/>
        <end position="1944"/>
    </location>
</feature>
<dbReference type="CDD" id="cd03263">
    <property type="entry name" value="ABC_subfamily_A"/>
    <property type="match status" value="4"/>
</dbReference>
<keyword evidence="3" id="KW-0813">Transport</keyword>
<dbReference type="GO" id="GO:0016887">
    <property type="term" value="F:ATP hydrolysis activity"/>
    <property type="evidence" value="ECO:0007669"/>
    <property type="project" value="InterPro"/>
</dbReference>
<dbReference type="OrthoDB" id="8061355at2759"/>
<dbReference type="InterPro" id="IPR003439">
    <property type="entry name" value="ABC_transporter-like_ATP-bd"/>
</dbReference>
<evidence type="ECO:0000259" key="11">
    <source>
        <dbReference type="PROSITE" id="PS50893"/>
    </source>
</evidence>
<dbReference type="Pfam" id="PF12698">
    <property type="entry name" value="ABC2_membrane_3"/>
    <property type="match status" value="3"/>
</dbReference>
<keyword evidence="7" id="KW-0067">ATP-binding</keyword>
<feature type="transmembrane region" description="Helical" evidence="10">
    <location>
        <begin position="2559"/>
        <end position="2579"/>
    </location>
</feature>
<feature type="transmembrane region" description="Helical" evidence="10">
    <location>
        <begin position="1205"/>
        <end position="1222"/>
    </location>
</feature>
<evidence type="ECO:0000256" key="4">
    <source>
        <dbReference type="ARBA" id="ARBA00022692"/>
    </source>
</evidence>
<name>A0A409YH72_9AGAR</name>
<keyword evidence="6" id="KW-0547">Nucleotide-binding</keyword>
<feature type="transmembrane region" description="Helical" evidence="10">
    <location>
        <begin position="835"/>
        <end position="856"/>
    </location>
</feature>
<keyword evidence="13" id="KW-1185">Reference proteome</keyword>
<dbReference type="GO" id="GO:0005524">
    <property type="term" value="F:ATP binding"/>
    <property type="evidence" value="ECO:0007669"/>
    <property type="project" value="UniProtKB-KW"/>
</dbReference>
<dbReference type="PROSITE" id="PS50893">
    <property type="entry name" value="ABC_TRANSPORTER_2"/>
    <property type="match status" value="4"/>
</dbReference>
<feature type="transmembrane region" description="Helical" evidence="10">
    <location>
        <begin position="271"/>
        <end position="293"/>
    </location>
</feature>
<feature type="transmembrane region" description="Helical" evidence="10">
    <location>
        <begin position="2704"/>
        <end position="2725"/>
    </location>
</feature>
<dbReference type="GO" id="GO:0016020">
    <property type="term" value="C:membrane"/>
    <property type="evidence" value="ECO:0007669"/>
    <property type="project" value="UniProtKB-SubCell"/>
</dbReference>
<feature type="transmembrane region" description="Helical" evidence="10">
    <location>
        <begin position="31"/>
        <end position="49"/>
    </location>
</feature>
<dbReference type="GO" id="GO:0005319">
    <property type="term" value="F:lipid transporter activity"/>
    <property type="evidence" value="ECO:0007669"/>
    <property type="project" value="TreeGrafter"/>
</dbReference>
<evidence type="ECO:0000313" key="13">
    <source>
        <dbReference type="Proteomes" id="UP000284842"/>
    </source>
</evidence>
<feature type="transmembrane region" description="Helical" evidence="10">
    <location>
        <begin position="2387"/>
        <end position="2405"/>
    </location>
</feature>
<feature type="transmembrane region" description="Helical" evidence="10">
    <location>
        <begin position="334"/>
        <end position="353"/>
    </location>
</feature>
<feature type="transmembrane region" description="Helical" evidence="10">
    <location>
        <begin position="1900"/>
        <end position="1919"/>
    </location>
</feature>
<evidence type="ECO:0000256" key="1">
    <source>
        <dbReference type="ARBA" id="ARBA00004141"/>
    </source>
</evidence>
<keyword evidence="4 10" id="KW-0812">Transmembrane</keyword>
<feature type="domain" description="ABC transporter" evidence="11">
    <location>
        <begin position="2817"/>
        <end position="3040"/>
    </location>
</feature>
<comment type="caution">
    <text evidence="12">The sequence shown here is derived from an EMBL/GenBank/DDBJ whole genome shotgun (WGS) entry which is preliminary data.</text>
</comment>
<dbReference type="PANTHER" id="PTHR19229:SF36">
    <property type="entry name" value="ATP-BINDING CASSETTE SUB-FAMILY A MEMBER 2"/>
    <property type="match status" value="1"/>
</dbReference>
<comment type="subcellular location">
    <subcellularLocation>
        <location evidence="1">Membrane</location>
        <topology evidence="1">Multi-pass membrane protein</topology>
    </subcellularLocation>
</comment>
<feature type="domain" description="ABC transporter" evidence="11">
    <location>
        <begin position="1265"/>
        <end position="1494"/>
    </location>
</feature>
<reference evidence="12 13" key="1">
    <citation type="journal article" date="2018" name="Evol. Lett.">
        <title>Horizontal gene cluster transfer increased hallucinogenic mushroom diversity.</title>
        <authorList>
            <person name="Reynolds H.T."/>
            <person name="Vijayakumar V."/>
            <person name="Gluck-Thaler E."/>
            <person name="Korotkin H.B."/>
            <person name="Matheny P.B."/>
            <person name="Slot J.C."/>
        </authorList>
    </citation>
    <scope>NUCLEOTIDE SEQUENCE [LARGE SCALE GENOMIC DNA]</scope>
    <source>
        <strain evidence="12 13">2629</strain>
    </source>
</reference>
<feature type="transmembrane region" description="Helical" evidence="10">
    <location>
        <begin position="1785"/>
        <end position="1816"/>
    </location>
</feature>
<comment type="similarity">
    <text evidence="2">Belongs to the ABC transporter superfamily. ABCA family.</text>
</comment>
<evidence type="ECO:0000256" key="8">
    <source>
        <dbReference type="ARBA" id="ARBA00022989"/>
    </source>
</evidence>
<evidence type="ECO:0000313" key="12">
    <source>
        <dbReference type="EMBL" id="PPR02359.1"/>
    </source>
</evidence>
<feature type="transmembrane region" description="Helical" evidence="10">
    <location>
        <begin position="1965"/>
        <end position="1984"/>
    </location>
</feature>
<proteinExistence type="inferred from homology"/>
<dbReference type="Gene3D" id="3.40.50.300">
    <property type="entry name" value="P-loop containing nucleotide triphosphate hydrolases"/>
    <property type="match status" value="4"/>
</dbReference>
<evidence type="ECO:0000256" key="3">
    <source>
        <dbReference type="ARBA" id="ARBA00022448"/>
    </source>
</evidence>
<feature type="transmembrane region" description="Helical" evidence="10">
    <location>
        <begin position="2666"/>
        <end position="2692"/>
    </location>
</feature>
<dbReference type="STRING" id="181874.A0A409YH72"/>
<keyword evidence="5" id="KW-0677">Repeat</keyword>
<evidence type="ECO:0000256" key="10">
    <source>
        <dbReference type="SAM" id="Phobius"/>
    </source>
</evidence>
<evidence type="ECO:0000256" key="2">
    <source>
        <dbReference type="ARBA" id="ARBA00008869"/>
    </source>
</evidence>